<evidence type="ECO:0000313" key="5">
    <source>
        <dbReference type="Proteomes" id="UP000638462"/>
    </source>
</evidence>
<organism evidence="4 5">
    <name type="scientific">Pseudoalteromonas gelatinilytica</name>
    <dbReference type="NCBI Taxonomy" id="1703256"/>
    <lineage>
        <taxon>Bacteria</taxon>
        <taxon>Pseudomonadati</taxon>
        <taxon>Pseudomonadota</taxon>
        <taxon>Gammaproteobacteria</taxon>
        <taxon>Alteromonadales</taxon>
        <taxon>Pseudoalteromonadaceae</taxon>
        <taxon>Pseudoalteromonas</taxon>
    </lineage>
</organism>
<gene>
    <name evidence="4" type="ORF">GCM10008027_20000</name>
</gene>
<keyword evidence="2" id="KW-0732">Signal</keyword>
<dbReference type="RefSeq" id="WP_229677588.1">
    <property type="nucleotide sequence ID" value="NZ_BMIT01000006.1"/>
</dbReference>
<dbReference type="PANTHER" id="PTHR35936">
    <property type="entry name" value="MEMBRANE-BOUND LYTIC MUREIN TRANSGLYCOSYLASE F"/>
    <property type="match status" value="1"/>
</dbReference>
<keyword evidence="5" id="KW-1185">Reference proteome</keyword>
<dbReference type="SUPFAM" id="SSF53850">
    <property type="entry name" value="Periplasmic binding protein-like II"/>
    <property type="match status" value="1"/>
</dbReference>
<comment type="similarity">
    <text evidence="1">Belongs to the bacterial solute-binding protein 3 family.</text>
</comment>
<proteinExistence type="inferred from homology"/>
<evidence type="ECO:0000259" key="3">
    <source>
        <dbReference type="Pfam" id="PF00497"/>
    </source>
</evidence>
<dbReference type="InterPro" id="IPR001638">
    <property type="entry name" value="Solute-binding_3/MltF_N"/>
</dbReference>
<reference evidence="5" key="1">
    <citation type="journal article" date="2019" name="Int. J. Syst. Evol. Microbiol.">
        <title>The Global Catalogue of Microorganisms (GCM) 10K type strain sequencing project: providing services to taxonomists for standard genome sequencing and annotation.</title>
        <authorList>
            <consortium name="The Broad Institute Genomics Platform"/>
            <consortium name="The Broad Institute Genome Sequencing Center for Infectious Disease"/>
            <person name="Wu L."/>
            <person name="Ma J."/>
        </authorList>
    </citation>
    <scope>NUCLEOTIDE SEQUENCE [LARGE SCALE GENOMIC DNA]</scope>
    <source>
        <strain evidence="5">CGMCC 1.15394</strain>
    </source>
</reference>
<sequence length="258" mass="29311">MKQLFILLMLFVSVKGECLSEPNTQKPIVVAASSSLPPYVIQDTNSGIQLEILKAAFKSQGITNIDIHYMSNKRAEQQLMQGKVDIALNFPPVLTPHVYKSDELLRYQNVAVSLANKELKINSIYDLAGKSVLAFQNATNFIEAPFKSVTNILRSYEEVVNQEAQVDHLMKGWVDVIILERRVFLYYLEKYKQSAEVKPFIVHAIFKEAPRPAFFYSKTLKNTFNLGLGEIIESGEYQAIIRLDGTEYAQLSEPELRE</sequence>
<protein>
    <recommendedName>
        <fullName evidence="3">Solute-binding protein family 3/N-terminal domain-containing protein</fullName>
    </recommendedName>
</protein>
<evidence type="ECO:0000256" key="2">
    <source>
        <dbReference type="ARBA" id="ARBA00022729"/>
    </source>
</evidence>
<accession>A0ABQ1TGL5</accession>
<comment type="caution">
    <text evidence="4">The sequence shown here is derived from an EMBL/GenBank/DDBJ whole genome shotgun (WGS) entry which is preliminary data.</text>
</comment>
<name>A0ABQ1TGL5_9GAMM</name>
<dbReference type="Proteomes" id="UP000638462">
    <property type="component" value="Unassembled WGS sequence"/>
</dbReference>
<dbReference type="PANTHER" id="PTHR35936:SF25">
    <property type="entry name" value="ABC TRANSPORTER SUBSTRATE-BINDING PROTEIN"/>
    <property type="match status" value="1"/>
</dbReference>
<dbReference type="Pfam" id="PF00497">
    <property type="entry name" value="SBP_bac_3"/>
    <property type="match status" value="1"/>
</dbReference>
<dbReference type="EMBL" id="BMIT01000006">
    <property type="protein sequence ID" value="GGE95031.1"/>
    <property type="molecule type" value="Genomic_DNA"/>
</dbReference>
<evidence type="ECO:0000256" key="1">
    <source>
        <dbReference type="ARBA" id="ARBA00010333"/>
    </source>
</evidence>
<feature type="domain" description="Solute-binding protein family 3/N-terminal" evidence="3">
    <location>
        <begin position="28"/>
        <end position="241"/>
    </location>
</feature>
<dbReference type="Gene3D" id="3.40.190.10">
    <property type="entry name" value="Periplasmic binding protein-like II"/>
    <property type="match status" value="2"/>
</dbReference>
<evidence type="ECO:0000313" key="4">
    <source>
        <dbReference type="EMBL" id="GGE95031.1"/>
    </source>
</evidence>